<protein>
    <submittedName>
        <fullName evidence="8">T-box protein H15</fullName>
    </submittedName>
</protein>
<dbReference type="EMBL" id="WJQU01000001">
    <property type="protein sequence ID" value="KAJ6649960.1"/>
    <property type="molecule type" value="Genomic_DNA"/>
</dbReference>
<evidence type="ECO:0000256" key="4">
    <source>
        <dbReference type="ARBA" id="ARBA00023242"/>
    </source>
</evidence>
<evidence type="ECO:0000313" key="9">
    <source>
        <dbReference type="Proteomes" id="UP001151699"/>
    </source>
</evidence>
<evidence type="ECO:0000256" key="3">
    <source>
        <dbReference type="ARBA" id="ARBA00023163"/>
    </source>
</evidence>
<dbReference type="PRINTS" id="PR00937">
    <property type="entry name" value="TBOX"/>
</dbReference>
<dbReference type="SUPFAM" id="SSF49417">
    <property type="entry name" value="p53-like transcription factors"/>
    <property type="match status" value="1"/>
</dbReference>
<evidence type="ECO:0000313" key="8">
    <source>
        <dbReference type="EMBL" id="KAJ6649960.1"/>
    </source>
</evidence>
<dbReference type="OrthoDB" id="7442607at2759"/>
<name>A0A9Q0SAK9_9DIPT</name>
<dbReference type="InterPro" id="IPR002070">
    <property type="entry name" value="TF_Brachyury"/>
</dbReference>
<dbReference type="Proteomes" id="UP001151699">
    <property type="component" value="Chromosome A"/>
</dbReference>
<evidence type="ECO:0000256" key="2">
    <source>
        <dbReference type="ARBA" id="ARBA00023125"/>
    </source>
</evidence>
<feature type="compositionally biased region" description="Low complexity" evidence="6">
    <location>
        <begin position="298"/>
        <end position="308"/>
    </location>
</feature>
<dbReference type="InterPro" id="IPR008967">
    <property type="entry name" value="p53-like_TF_DNA-bd_sf"/>
</dbReference>
<keyword evidence="4 5" id="KW-0539">Nucleus</keyword>
<dbReference type="PRINTS" id="PR00938">
    <property type="entry name" value="BRACHYURY"/>
</dbReference>
<keyword evidence="2 5" id="KW-0238">DNA-binding</keyword>
<feature type="compositionally biased region" description="Polar residues" evidence="6">
    <location>
        <begin position="325"/>
        <end position="336"/>
    </location>
</feature>
<dbReference type="PANTHER" id="PTHR11267">
    <property type="entry name" value="T-BOX PROTEIN-RELATED"/>
    <property type="match status" value="1"/>
</dbReference>
<evidence type="ECO:0000259" key="7">
    <source>
        <dbReference type="PROSITE" id="PS50252"/>
    </source>
</evidence>
<dbReference type="Pfam" id="PF00907">
    <property type="entry name" value="T-box"/>
    <property type="match status" value="1"/>
</dbReference>
<proteinExistence type="predicted"/>
<dbReference type="PROSITE" id="PS50252">
    <property type="entry name" value="TBOX_3"/>
    <property type="match status" value="1"/>
</dbReference>
<comment type="caution">
    <text evidence="5">Lacks conserved residue(s) required for the propagation of feature annotation.</text>
</comment>
<dbReference type="InterPro" id="IPR001699">
    <property type="entry name" value="TF_T-box"/>
</dbReference>
<evidence type="ECO:0000256" key="5">
    <source>
        <dbReference type="PROSITE-ProRule" id="PRU00201"/>
    </source>
</evidence>
<dbReference type="GO" id="GO:0007507">
    <property type="term" value="P:heart development"/>
    <property type="evidence" value="ECO:0007669"/>
    <property type="project" value="TreeGrafter"/>
</dbReference>
<keyword evidence="1" id="KW-0805">Transcription regulation</keyword>
<organism evidence="8 9">
    <name type="scientific">Pseudolycoriella hygida</name>
    <dbReference type="NCBI Taxonomy" id="35572"/>
    <lineage>
        <taxon>Eukaryota</taxon>
        <taxon>Metazoa</taxon>
        <taxon>Ecdysozoa</taxon>
        <taxon>Arthropoda</taxon>
        <taxon>Hexapoda</taxon>
        <taxon>Insecta</taxon>
        <taxon>Pterygota</taxon>
        <taxon>Neoptera</taxon>
        <taxon>Endopterygota</taxon>
        <taxon>Diptera</taxon>
        <taxon>Nematocera</taxon>
        <taxon>Sciaroidea</taxon>
        <taxon>Sciaridae</taxon>
        <taxon>Pseudolycoriella</taxon>
    </lineage>
</organism>
<sequence>MISFHVETYVLYGGHQRRMFPTVRVSFSGPLRQTQPADRYAVLLDIVSVDCRRYRYAYHRSSWLVAGKADPPPPARLYAHPDCPISCDALRKQVVSFEKVKLTNNEMDKQGQIVLNSMHRYQPRIHLVRLGPGQSIPVTPKELQECEHKTFVFNETVFTAVTAYQNQLITKLKIDSNPFAKGFRDSSRLTDFDRDPMDALLLEQHLRAPLRLFPDPIMSQFVPQDADAASAALLEKARQQLQMWGRSPYTELLLPQMYQRPNLNALNLGLWQGQWPPQLSAGFLSAATQNRTPPPVSSTPSSSGSPSPDIRAKSFARFSPYQIPHHSQSSRSPSNN</sequence>
<evidence type="ECO:0000256" key="6">
    <source>
        <dbReference type="SAM" id="MobiDB-lite"/>
    </source>
</evidence>
<reference evidence="8" key="1">
    <citation type="submission" date="2022-07" db="EMBL/GenBank/DDBJ databases">
        <authorList>
            <person name="Trinca V."/>
            <person name="Uliana J.V.C."/>
            <person name="Torres T.T."/>
            <person name="Ward R.J."/>
            <person name="Monesi N."/>
        </authorList>
    </citation>
    <scope>NUCLEOTIDE SEQUENCE</scope>
    <source>
        <strain evidence="8">HSMRA1968</strain>
        <tissue evidence="8">Whole embryos</tissue>
    </source>
</reference>
<dbReference type="GO" id="GO:0045893">
    <property type="term" value="P:positive regulation of DNA-templated transcription"/>
    <property type="evidence" value="ECO:0007669"/>
    <property type="project" value="InterPro"/>
</dbReference>
<gene>
    <name evidence="8" type="primary">H15_0</name>
    <name evidence="8" type="ORF">Bhyg_05203</name>
</gene>
<comment type="subcellular location">
    <subcellularLocation>
        <location evidence="5">Nucleus</location>
    </subcellularLocation>
</comment>
<dbReference type="PANTHER" id="PTHR11267:SF190">
    <property type="entry name" value="T-BOX TRANSCRIPTION FACTOR TBX20"/>
    <property type="match status" value="1"/>
</dbReference>
<dbReference type="GO" id="GO:0005634">
    <property type="term" value="C:nucleus"/>
    <property type="evidence" value="ECO:0007669"/>
    <property type="project" value="UniProtKB-SubCell"/>
</dbReference>
<dbReference type="SMART" id="SM00425">
    <property type="entry name" value="TBOX"/>
    <property type="match status" value="1"/>
</dbReference>
<dbReference type="GO" id="GO:0000981">
    <property type="term" value="F:DNA-binding transcription factor activity, RNA polymerase II-specific"/>
    <property type="evidence" value="ECO:0007669"/>
    <property type="project" value="TreeGrafter"/>
</dbReference>
<feature type="region of interest" description="Disordered" evidence="6">
    <location>
        <begin position="287"/>
        <end position="336"/>
    </location>
</feature>
<feature type="domain" description="T-box" evidence="7">
    <location>
        <begin position="17"/>
        <end position="185"/>
    </location>
</feature>
<accession>A0A9Q0SAK9</accession>
<dbReference type="FunFam" id="2.60.40.820:FF:000008">
    <property type="entry name" value="T-box transcription factor TBX20"/>
    <property type="match status" value="1"/>
</dbReference>
<dbReference type="GO" id="GO:0001708">
    <property type="term" value="P:cell fate specification"/>
    <property type="evidence" value="ECO:0007669"/>
    <property type="project" value="TreeGrafter"/>
</dbReference>
<dbReference type="Gene3D" id="2.60.40.820">
    <property type="entry name" value="Transcription factor, T-box"/>
    <property type="match status" value="1"/>
</dbReference>
<dbReference type="InterPro" id="IPR036960">
    <property type="entry name" value="T-box_sf"/>
</dbReference>
<dbReference type="GO" id="GO:0000785">
    <property type="term" value="C:chromatin"/>
    <property type="evidence" value="ECO:0007669"/>
    <property type="project" value="TreeGrafter"/>
</dbReference>
<dbReference type="GO" id="GO:0000978">
    <property type="term" value="F:RNA polymerase II cis-regulatory region sequence-specific DNA binding"/>
    <property type="evidence" value="ECO:0007669"/>
    <property type="project" value="InterPro"/>
</dbReference>
<dbReference type="AlphaFoldDB" id="A0A9Q0SAK9"/>
<dbReference type="InterPro" id="IPR046360">
    <property type="entry name" value="T-box_DNA-bd"/>
</dbReference>
<comment type="caution">
    <text evidence="8">The sequence shown here is derived from an EMBL/GenBank/DDBJ whole genome shotgun (WGS) entry which is preliminary data.</text>
</comment>
<keyword evidence="3" id="KW-0804">Transcription</keyword>
<evidence type="ECO:0000256" key="1">
    <source>
        <dbReference type="ARBA" id="ARBA00023015"/>
    </source>
</evidence>
<keyword evidence="9" id="KW-1185">Reference proteome</keyword>